<accession>A0A7S2Y0F2</accession>
<sequence length="339" mass="36939">MCRNAFSSIIYGEGWKFDDEAYAEEMRNNVYDPGAEEGAGGDDAKKKSERSSRSSQAEAKEENRERSRSMSKSGRKKKKKKGPGSTRSGTSSRHRSESHYSIGSHMLQDQALGDDALNGMRNHPGPAAPPSLGSQAPPPDSNATQSEILRQSAGGSLAGSRTGSFYEKGDTLGSSQHGGVGAGNMSGIVIGMQDDEELNEYRLQELEEFKEMLKTGVHVRKHGRTGPPKKRVISCNADCTTLTWHSTSRLPSKSNNKYQVAVTDIQEVRAGTDPDPAYPRYAGTAVLRRTCDPGNANKALSIVWEDRTLDLEFKNHNDCSMVLNGLRLLVKQAQQNSSS</sequence>
<proteinExistence type="predicted"/>
<protein>
    <submittedName>
        <fullName evidence="2">Uncharacterized protein</fullName>
    </submittedName>
</protein>
<dbReference type="AlphaFoldDB" id="A0A7S2Y0F2"/>
<gene>
    <name evidence="2" type="ORF">FJAP1339_LOCUS10302</name>
</gene>
<organism evidence="2">
    <name type="scientific">Fibrocapsa japonica</name>
    <dbReference type="NCBI Taxonomy" id="94617"/>
    <lineage>
        <taxon>Eukaryota</taxon>
        <taxon>Sar</taxon>
        <taxon>Stramenopiles</taxon>
        <taxon>Ochrophyta</taxon>
        <taxon>Raphidophyceae</taxon>
        <taxon>Chattonellales</taxon>
        <taxon>Chattonellaceae</taxon>
        <taxon>Fibrocapsa</taxon>
    </lineage>
</organism>
<feature type="region of interest" description="Disordered" evidence="1">
    <location>
        <begin position="28"/>
        <end position="181"/>
    </location>
</feature>
<evidence type="ECO:0000256" key="1">
    <source>
        <dbReference type="SAM" id="MobiDB-lite"/>
    </source>
</evidence>
<reference evidence="2" key="1">
    <citation type="submission" date="2021-01" db="EMBL/GenBank/DDBJ databases">
        <authorList>
            <person name="Corre E."/>
            <person name="Pelletier E."/>
            <person name="Niang G."/>
            <person name="Scheremetjew M."/>
            <person name="Finn R."/>
            <person name="Kale V."/>
            <person name="Holt S."/>
            <person name="Cochrane G."/>
            <person name="Meng A."/>
            <person name="Brown T."/>
            <person name="Cohen L."/>
        </authorList>
    </citation>
    <scope>NUCLEOTIDE SEQUENCE</scope>
    <source>
        <strain evidence="2">CCMP1661</strain>
    </source>
</reference>
<evidence type="ECO:0000313" key="2">
    <source>
        <dbReference type="EMBL" id="CAD9871667.1"/>
    </source>
</evidence>
<dbReference type="Gene3D" id="2.30.29.30">
    <property type="entry name" value="Pleckstrin-homology domain (PH domain)/Phosphotyrosine-binding domain (PTB)"/>
    <property type="match status" value="1"/>
</dbReference>
<dbReference type="EMBL" id="HBHR01020240">
    <property type="protein sequence ID" value="CAD9871667.1"/>
    <property type="molecule type" value="Transcribed_RNA"/>
</dbReference>
<name>A0A7S2Y0F2_9STRA</name>
<feature type="compositionally biased region" description="Basic and acidic residues" evidence="1">
    <location>
        <begin position="42"/>
        <end position="68"/>
    </location>
</feature>
<dbReference type="InterPro" id="IPR011993">
    <property type="entry name" value="PH-like_dom_sf"/>
</dbReference>
<feature type="compositionally biased region" description="Basic residues" evidence="1">
    <location>
        <begin position="73"/>
        <end position="82"/>
    </location>
</feature>